<dbReference type="RefSeq" id="WP_116887371.1">
    <property type="nucleotide sequence ID" value="NZ_CP031641.1"/>
</dbReference>
<evidence type="ECO:0000313" key="3">
    <source>
        <dbReference type="Proteomes" id="UP000258127"/>
    </source>
</evidence>
<protein>
    <recommendedName>
        <fullName evidence="1">Dermonecrotic toxin N-terminal domain-containing protein</fullName>
    </recommendedName>
</protein>
<feature type="domain" description="Dermonecrotic toxin N-terminal" evidence="1">
    <location>
        <begin position="377"/>
        <end position="620"/>
    </location>
</feature>
<reference evidence="2 3" key="1">
    <citation type="submission" date="2018-08" db="EMBL/GenBank/DDBJ databases">
        <authorList>
            <person name="Lee Y."/>
            <person name="Kakembo D."/>
        </authorList>
    </citation>
    <scope>NUCLEOTIDE SEQUENCE [LARGE SCALE GENOMIC DNA]</scope>
    <source>
        <strain evidence="2 3">JBCS1880</strain>
    </source>
</reference>
<proteinExistence type="predicted"/>
<dbReference type="Proteomes" id="UP000258127">
    <property type="component" value="Chromosome"/>
</dbReference>
<evidence type="ECO:0000313" key="2">
    <source>
        <dbReference type="EMBL" id="AXO86633.1"/>
    </source>
</evidence>
<dbReference type="EMBL" id="CP031641">
    <property type="protein sequence ID" value="AXO86633.1"/>
    <property type="molecule type" value="Genomic_DNA"/>
</dbReference>
<gene>
    <name evidence="2" type="ORF">DZC75_00890</name>
</gene>
<dbReference type="Pfam" id="PF20178">
    <property type="entry name" value="ToxA_N"/>
    <property type="match status" value="1"/>
</dbReference>
<evidence type="ECO:0000259" key="1">
    <source>
        <dbReference type="Pfam" id="PF20178"/>
    </source>
</evidence>
<dbReference type="InterPro" id="IPR046673">
    <property type="entry name" value="ToxA_N"/>
</dbReference>
<organism evidence="2 3">
    <name type="scientific">Pseudomonas parafulva</name>
    <dbReference type="NCBI Taxonomy" id="157782"/>
    <lineage>
        <taxon>Bacteria</taxon>
        <taxon>Pseudomonadati</taxon>
        <taxon>Pseudomonadota</taxon>
        <taxon>Gammaproteobacteria</taxon>
        <taxon>Pseudomonadales</taxon>
        <taxon>Pseudomonadaceae</taxon>
        <taxon>Pseudomonas</taxon>
    </lineage>
</organism>
<keyword evidence="3" id="KW-1185">Reference proteome</keyword>
<name>A0AAI8K7T4_9PSED</name>
<sequence length="1551" mass="172317">MTDTVASSPDFCLLVRAQFASRPTLRQVLSRQLLLALVEQYPLVARRRPELVDADRLSVATPSPDDKQVTLRPLVDVVLQAYLNGVLLDFPIVGITEPYLMLDRKRLFAIEDPFETADGDQIDLQRLIEPFNDVLLLTAAYFRQAQVDYWRAQGSMGASRDRCLQQTIRAALLYNLPLNGLDARQQACIHGLLKGGREQPTVFMVQIDLLHDARTSSTFLSDLFVQGQWDEAEVVLWCRPSGVIWAFDGLDALTDALADEYAPSAQGVGLTWHRHVLEGDPFAQLTALLQERMLEQVQALDRLSLRSVAELEQAYLALTDPSRWFLEGYITQAQIKGVPPSGVFRLSPTNSFACQSALYELALAQAESGGAGALGEVLDLHSYASQQLRQQLLADHPIDANYWPDDLMLELTTAWGVPGGAGAGTGDGALERRSVSLTQFAIANLASLQGASITAIRHRDGQLIMAWMNADYVKALVERVDIGGSYPLYVAAQLDEPSGYSMRVQQFARQWRSALLFSALRARLHGRICEPSLQAVSDYCAGRIDVNLPASMLMPLALRRAPDSPACDVVQGMYVLFNAALNNVILYRPLYGKDAVLEFASIDAMMQAVREDKGLQASLLDWLPPQARPVYDHGGFAEPHLGTPIVDTSIPPAPVAPAQFWPRYWRREVDLQLYQANRDLLVTLADRDSVSNAESRWALLVQGAWLLFDVASLLVRGPVATVLWLVQMFDAASADVRAVREGSAFERSAALVDMLLNLVMVIGHAYAPAVSRVPARLPDAAQMRGLAAGAALPITERPPAPAQGKVFMAGALAKPQALLDFSFSGGSGFNLLPPERLRQLEAMRSERALDGLTPLAQGAAAGLYLIEDQHYVGLRGDAYRVTLGEEGVRIVDAQGNPGPWVERYGAGWRIDVGQRLRGGMPKSRIARKREENIAAEARIREQDVQLTGQRNSLGQAFGKHLDEVEKTTAKIDELRALESLDERQRELLDLHLQVRRAQRNVLAKDLKALIEHDLEHEALLASTGSVKLSSQIVADALLTQRSALRQGLIAACEHRYNLLATLINDEEIDAQRRAIAILPETDEEKQQYLRLVASLERVEQLGIELVAHAGRFDALLESTLKDDGIVFRDDDDQPVNKHHELDKVIEQRRHNAVDVEFRLLEDLGELCLDRLKGSTEEEVADHDELLVSDALRSAGSAHGELAASDLSEEERVAVLNDVIEAYEETIGSAEYLTSTQPALIRQDKLQSFLNVARRLKALATEQMSASVREIELSEPVPQRTPVYAPRGGIRRVVRTQRGRNVVGVEATGEDGEAVVQQRDSHDNVLRTFRRQASQWREVADELKERPAVGPAPQPEVLRTQVQALIAGVNPTINMAKRFFGHDEPLGLSTVIDLHVKDLQHRLAQLPRSGQDGDLIERAQSAIQELEDSKRDLLVTLYLTTRTPTLNALKYLHSIGELIIERRERRIPLSGGDYLDTYEIRRVTGRKLWEAHFHYPAEETADREFLRGHLKLWEQRKLGAQAQLRAAKRNQVLKVYRGQLRKGDVEGIIPFE</sequence>
<accession>A0AAI8K7T4</accession>